<evidence type="ECO:0000313" key="1">
    <source>
        <dbReference type="EMBL" id="CAG8541416.1"/>
    </source>
</evidence>
<dbReference type="AlphaFoldDB" id="A0A9N9FLJ1"/>
<dbReference type="Proteomes" id="UP000789739">
    <property type="component" value="Unassembled WGS sequence"/>
</dbReference>
<protein>
    <submittedName>
        <fullName evidence="1">2329_t:CDS:1</fullName>
    </submittedName>
</protein>
<organism evidence="1 2">
    <name type="scientific">Paraglomus brasilianum</name>
    <dbReference type="NCBI Taxonomy" id="144538"/>
    <lineage>
        <taxon>Eukaryota</taxon>
        <taxon>Fungi</taxon>
        <taxon>Fungi incertae sedis</taxon>
        <taxon>Mucoromycota</taxon>
        <taxon>Glomeromycotina</taxon>
        <taxon>Glomeromycetes</taxon>
        <taxon>Paraglomerales</taxon>
        <taxon>Paraglomeraceae</taxon>
        <taxon>Paraglomus</taxon>
    </lineage>
</organism>
<evidence type="ECO:0000313" key="2">
    <source>
        <dbReference type="Proteomes" id="UP000789739"/>
    </source>
</evidence>
<keyword evidence="2" id="KW-1185">Reference proteome</keyword>
<accession>A0A9N9FLJ1</accession>
<proteinExistence type="predicted"/>
<sequence>MTQRVQIADLPALQEYEIIIDSPLFSLLPESCTTTEATSINPQEHRLFLDEQFFAPGQAYRM</sequence>
<reference evidence="1" key="1">
    <citation type="submission" date="2021-06" db="EMBL/GenBank/DDBJ databases">
        <authorList>
            <person name="Kallberg Y."/>
            <person name="Tangrot J."/>
            <person name="Rosling A."/>
        </authorList>
    </citation>
    <scope>NUCLEOTIDE SEQUENCE</scope>
    <source>
        <strain evidence="1">BR232B</strain>
    </source>
</reference>
<gene>
    <name evidence="1" type="ORF">PBRASI_LOCUS4607</name>
</gene>
<comment type="caution">
    <text evidence="1">The sequence shown here is derived from an EMBL/GenBank/DDBJ whole genome shotgun (WGS) entry which is preliminary data.</text>
</comment>
<dbReference type="EMBL" id="CAJVPI010000488">
    <property type="protein sequence ID" value="CAG8541416.1"/>
    <property type="molecule type" value="Genomic_DNA"/>
</dbReference>
<name>A0A9N9FLJ1_9GLOM</name>